<name>A0A7D6IWP8_9MYCO</name>
<dbReference type="Proteomes" id="UP000510682">
    <property type="component" value="Chromosome"/>
</dbReference>
<evidence type="ECO:0000313" key="5">
    <source>
        <dbReference type="EMBL" id="QLL10219.1"/>
    </source>
</evidence>
<dbReference type="PANTHER" id="PTHR37042">
    <property type="entry name" value="OUTER MEMBRANE PROTEIN RV1973"/>
    <property type="match status" value="1"/>
</dbReference>
<keyword evidence="4" id="KW-1133">Transmembrane helix</keyword>
<protein>
    <recommendedName>
        <fullName evidence="7">Outer membrane protein</fullName>
    </recommendedName>
</protein>
<reference evidence="5 6" key="2">
    <citation type="submission" date="2020-07" db="EMBL/GenBank/DDBJ databases">
        <authorList>
            <person name="Yu X."/>
        </authorList>
    </citation>
    <scope>NUCLEOTIDE SEQUENCE [LARGE SCALE GENOMIC DNA]</scope>
    <source>
        <strain evidence="6">24</strain>
    </source>
</reference>
<evidence type="ECO:0000256" key="2">
    <source>
        <dbReference type="ARBA" id="ARBA00023136"/>
    </source>
</evidence>
<keyword evidence="2 4" id="KW-0472">Membrane</keyword>
<evidence type="ECO:0000256" key="4">
    <source>
        <dbReference type="SAM" id="Phobius"/>
    </source>
</evidence>
<comment type="subcellular location">
    <subcellularLocation>
        <location evidence="1">Membrane</location>
    </subcellularLocation>
</comment>
<dbReference type="RefSeq" id="WP_180918963.1">
    <property type="nucleotide sequence ID" value="NZ_CP059165.1"/>
</dbReference>
<dbReference type="KEGG" id="mgor:H0P51_13875"/>
<evidence type="ECO:0000313" key="6">
    <source>
        <dbReference type="Proteomes" id="UP000510682"/>
    </source>
</evidence>
<accession>A0A7D6IWP8</accession>
<keyword evidence="6" id="KW-1185">Reference proteome</keyword>
<feature type="region of interest" description="Disordered" evidence="3">
    <location>
        <begin position="1"/>
        <end position="54"/>
    </location>
</feature>
<dbReference type="PANTHER" id="PTHR37042:SF4">
    <property type="entry name" value="OUTER MEMBRANE PROTEIN RV1973"/>
    <property type="match status" value="1"/>
</dbReference>
<dbReference type="GO" id="GO:0016020">
    <property type="term" value="C:membrane"/>
    <property type="evidence" value="ECO:0007669"/>
    <property type="project" value="UniProtKB-SubCell"/>
</dbReference>
<feature type="transmembrane region" description="Helical" evidence="4">
    <location>
        <begin position="65"/>
        <end position="87"/>
    </location>
</feature>
<evidence type="ECO:0000256" key="1">
    <source>
        <dbReference type="ARBA" id="ARBA00004370"/>
    </source>
</evidence>
<reference evidence="6" key="1">
    <citation type="submission" date="2020-07" db="EMBL/GenBank/DDBJ databases">
        <title>Description of Mycobacterium gordonae subsp. intergordonae subsp.nov. and Mycobacterium gordonae subsp. gordonae subsp. nov.</title>
        <authorList>
            <person name="Yu X."/>
        </authorList>
    </citation>
    <scope>NUCLEOTIDE SEQUENCE [LARGE SCALE GENOMIC DNA]</scope>
    <source>
        <strain evidence="6">24</strain>
    </source>
</reference>
<organism evidence="5 6">
    <name type="scientific">Mycobacterium vicinigordonae</name>
    <dbReference type="NCBI Taxonomy" id="1719132"/>
    <lineage>
        <taxon>Bacteria</taxon>
        <taxon>Bacillati</taxon>
        <taxon>Actinomycetota</taxon>
        <taxon>Actinomycetes</taxon>
        <taxon>Mycobacteriales</taxon>
        <taxon>Mycobacteriaceae</taxon>
        <taxon>Mycobacterium</taxon>
    </lineage>
</organism>
<evidence type="ECO:0000256" key="3">
    <source>
        <dbReference type="SAM" id="MobiDB-lite"/>
    </source>
</evidence>
<dbReference type="EMBL" id="CP059165">
    <property type="protein sequence ID" value="QLL10219.1"/>
    <property type="molecule type" value="Genomic_DNA"/>
</dbReference>
<evidence type="ECO:0008006" key="7">
    <source>
        <dbReference type="Google" id="ProtNLM"/>
    </source>
</evidence>
<sequence>MSSDDDTGRAALETTNASADDPSGDAAVTGPDDSTDEAPAGVDNAKNSGDSAKTKTKRAIDYSRVLVFGVIPTVALLLGGTAGYLKWQDSSMRAARISSVESLAAAKDGTIAILSYQPDTADKDLEAARDRLTGTFKDSYTQLTHDVVIPGAKQRHISAVATVPGVAGVSATANHAVALVFVNQTVVVGNDPPSSTASTVRVTLDKVRDRWLISGFDPI</sequence>
<keyword evidence="4" id="KW-0812">Transmembrane</keyword>
<dbReference type="AlphaFoldDB" id="A0A7D6IWP8"/>
<reference evidence="6" key="3">
    <citation type="submission" date="2023-07" db="EMBL/GenBank/DDBJ databases">
        <title>Description of Mycobacterium gordonae subsp. intergordonae subsp.nov. and Mycobacterium gordonae subsp. gordonae subsp. nov.</title>
        <authorList>
            <person name="Huang H."/>
        </authorList>
    </citation>
    <scope>NUCLEOTIDE SEQUENCE [LARGE SCALE GENOMIC DNA]</scope>
    <source>
        <strain evidence="6">24</strain>
    </source>
</reference>
<gene>
    <name evidence="5" type="ORF">H0P51_13875</name>
</gene>
<proteinExistence type="predicted"/>